<dbReference type="AlphaFoldDB" id="A0A2S7D5T0"/>
<gene>
    <name evidence="1" type="ORF">XpiCFBP4643_06560</name>
</gene>
<name>A0A2S7D5T0_9XANT</name>
<dbReference type="InterPro" id="IPR007402">
    <property type="entry name" value="DUF455"/>
</dbReference>
<evidence type="ECO:0008006" key="3">
    <source>
        <dbReference type="Google" id="ProtNLM"/>
    </source>
</evidence>
<evidence type="ECO:0000313" key="2">
    <source>
        <dbReference type="Proteomes" id="UP000238191"/>
    </source>
</evidence>
<comment type="caution">
    <text evidence="1">The sequence shown here is derived from an EMBL/GenBank/DDBJ whole genome shotgun (WGS) entry which is preliminary data.</text>
</comment>
<protein>
    <recommendedName>
        <fullName evidence="3">DUF455 domain-containing protein</fullName>
    </recommendedName>
</protein>
<dbReference type="PANTHER" id="PTHR42782:SF2">
    <property type="entry name" value="3-OXOACYL-[ACYL-CARRIER-PROTEIN] SYNTHASE-LIKE PROTEIN"/>
    <property type="match status" value="1"/>
</dbReference>
<dbReference type="SUPFAM" id="SSF47240">
    <property type="entry name" value="Ferritin-like"/>
    <property type="match status" value="1"/>
</dbReference>
<dbReference type="Pfam" id="PF04305">
    <property type="entry name" value="DUF455"/>
    <property type="match status" value="1"/>
</dbReference>
<keyword evidence="2" id="KW-1185">Reference proteome</keyword>
<dbReference type="InterPro" id="IPR009078">
    <property type="entry name" value="Ferritin-like_SF"/>
</dbReference>
<reference evidence="2" key="1">
    <citation type="submission" date="2016-08" db="EMBL/GenBank/DDBJ databases">
        <authorList>
            <person name="Merda D."/>
            <person name="Briand M."/>
            <person name="Taghouti G."/>
            <person name="Carrere S."/>
            <person name="Gouzy J."/>
            <person name="Portier P."/>
            <person name="Jacques M.-A."/>
            <person name="Fischer-Le Saux M."/>
        </authorList>
    </citation>
    <scope>NUCLEOTIDE SEQUENCE [LARGE SCALE GENOMIC DNA]</scope>
    <source>
        <strain evidence="2">CFBP4643</strain>
    </source>
</reference>
<dbReference type="PROSITE" id="PS51257">
    <property type="entry name" value="PROKAR_LIPOPROTEIN"/>
    <property type="match status" value="1"/>
</dbReference>
<accession>A0A2S7D5T0</accession>
<dbReference type="CDD" id="cd00657">
    <property type="entry name" value="Ferritin_like"/>
    <property type="match status" value="1"/>
</dbReference>
<dbReference type="PANTHER" id="PTHR42782">
    <property type="entry name" value="SI:CH73-314G15.3"/>
    <property type="match status" value="1"/>
</dbReference>
<organism evidence="1 2">
    <name type="scientific">Xanthomonas pisi</name>
    <dbReference type="NCBI Taxonomy" id="56457"/>
    <lineage>
        <taxon>Bacteria</taxon>
        <taxon>Pseudomonadati</taxon>
        <taxon>Pseudomonadota</taxon>
        <taxon>Gammaproteobacteria</taxon>
        <taxon>Lysobacterales</taxon>
        <taxon>Lysobacteraceae</taxon>
        <taxon>Xanthomonas</taxon>
    </lineage>
</organism>
<dbReference type="Gene3D" id="1.20.1260.10">
    <property type="match status" value="1"/>
</dbReference>
<dbReference type="Proteomes" id="UP000238191">
    <property type="component" value="Unassembled WGS sequence"/>
</dbReference>
<evidence type="ECO:0000313" key="1">
    <source>
        <dbReference type="EMBL" id="PPU69185.1"/>
    </source>
</evidence>
<dbReference type="EMBL" id="MDEI01000004">
    <property type="protein sequence ID" value="PPU69185.1"/>
    <property type="molecule type" value="Genomic_DNA"/>
</dbReference>
<dbReference type="InterPro" id="IPR012347">
    <property type="entry name" value="Ferritin-like"/>
</dbReference>
<sequence length="376" mass="41605">MGYNLLRSIEFCCAWLPAIAACEGKIAVGRETGTYARILESIELRLSELAGAEGWRGRTEDEQFFTALSATPSTDDTILAAAKAMRSRLSVLVAELRGGLASCTHAVLDEPTELLLRSASALIGDASAHIPFDANSVHVAYRGDEIMPPLVARPAREQRLQLRTGQGCNWADAIHTPEGRMDIIHEIFIEIEIPATEVCAMNIACFRDAPLKFKLDMARQVWDESRHASVALARFREIGGEPGIRQYSESLWGHWRRGSDVIDRLCIQQIVQEGNALDSVCSLANMFRKAGDEPTAEMFMFFAADEELHTRYGNYWTLAFLGGDKHAYRQRVDAAAELIGALLPGRRPVNVPARLRGGFAHDIVDDLVRRQAERGA</sequence>
<proteinExistence type="predicted"/>